<feature type="chain" id="PRO_5042147927" description="BPTI/Kunitz inhibitor domain-containing protein" evidence="9">
    <location>
        <begin position="24"/>
        <end position="126"/>
    </location>
</feature>
<dbReference type="PROSITE" id="PS50279">
    <property type="entry name" value="BPTI_KUNITZ_2"/>
    <property type="match status" value="1"/>
</dbReference>
<reference evidence="11" key="2">
    <citation type="submission" date="2023-05" db="EMBL/GenBank/DDBJ databases">
        <authorList>
            <person name="Fouks B."/>
        </authorList>
    </citation>
    <scope>NUCLEOTIDE SEQUENCE</scope>
    <source>
        <strain evidence="11">Stay&amp;Tobe</strain>
        <tissue evidence="11">Testes</tissue>
    </source>
</reference>
<evidence type="ECO:0000256" key="3">
    <source>
        <dbReference type="ARBA" id="ARBA00022656"/>
    </source>
</evidence>
<dbReference type="SMART" id="SM00131">
    <property type="entry name" value="KU"/>
    <property type="match status" value="1"/>
</dbReference>
<dbReference type="SUPFAM" id="SSF57362">
    <property type="entry name" value="BPTI-like"/>
    <property type="match status" value="1"/>
</dbReference>
<feature type="domain" description="BPTI/Kunitz inhibitor" evidence="10">
    <location>
        <begin position="73"/>
        <end position="123"/>
    </location>
</feature>
<evidence type="ECO:0000256" key="6">
    <source>
        <dbReference type="ARBA" id="ARBA00023157"/>
    </source>
</evidence>
<keyword evidence="9" id="KW-0732">Signal</keyword>
<keyword evidence="12" id="KW-1185">Reference proteome</keyword>
<keyword evidence="7" id="KW-1199">Hemostasis impairing toxin</keyword>
<evidence type="ECO:0000256" key="4">
    <source>
        <dbReference type="ARBA" id="ARBA00022690"/>
    </source>
</evidence>
<accession>A0AAD7ZT11</accession>
<keyword evidence="8" id="KW-1203">Blood coagulation cascade inhibiting toxin</keyword>
<keyword evidence="5" id="KW-0722">Serine protease inhibitor</keyword>
<dbReference type="PROSITE" id="PS00280">
    <property type="entry name" value="BPTI_KUNITZ_1"/>
    <property type="match status" value="1"/>
</dbReference>
<feature type="signal peptide" evidence="9">
    <location>
        <begin position="1"/>
        <end position="23"/>
    </location>
</feature>
<dbReference type="GO" id="GO:0005615">
    <property type="term" value="C:extracellular space"/>
    <property type="evidence" value="ECO:0007669"/>
    <property type="project" value="TreeGrafter"/>
</dbReference>
<evidence type="ECO:0000256" key="8">
    <source>
        <dbReference type="ARBA" id="ARBA00034146"/>
    </source>
</evidence>
<dbReference type="AlphaFoldDB" id="A0AAD7ZT11"/>
<gene>
    <name evidence="11" type="ORF">L9F63_019992</name>
</gene>
<evidence type="ECO:0000313" key="12">
    <source>
        <dbReference type="Proteomes" id="UP001233999"/>
    </source>
</evidence>
<dbReference type="InterPro" id="IPR020901">
    <property type="entry name" value="Prtase_inh_Kunz-CS"/>
</dbReference>
<evidence type="ECO:0000256" key="1">
    <source>
        <dbReference type="ARBA" id="ARBA00004613"/>
    </source>
</evidence>
<organism evidence="11 12">
    <name type="scientific">Diploptera punctata</name>
    <name type="common">Pacific beetle cockroach</name>
    <dbReference type="NCBI Taxonomy" id="6984"/>
    <lineage>
        <taxon>Eukaryota</taxon>
        <taxon>Metazoa</taxon>
        <taxon>Ecdysozoa</taxon>
        <taxon>Arthropoda</taxon>
        <taxon>Hexapoda</taxon>
        <taxon>Insecta</taxon>
        <taxon>Pterygota</taxon>
        <taxon>Neoptera</taxon>
        <taxon>Polyneoptera</taxon>
        <taxon>Dictyoptera</taxon>
        <taxon>Blattodea</taxon>
        <taxon>Blaberoidea</taxon>
        <taxon>Blaberidae</taxon>
        <taxon>Diplopterinae</taxon>
        <taxon>Diploptera</taxon>
    </lineage>
</organism>
<dbReference type="FunFam" id="4.10.410.10:FF:000020">
    <property type="entry name" value="Collagen, type VI, alpha 3"/>
    <property type="match status" value="1"/>
</dbReference>
<dbReference type="Gene3D" id="4.10.410.10">
    <property type="entry name" value="Pancreatic trypsin inhibitor Kunitz domain"/>
    <property type="match status" value="1"/>
</dbReference>
<evidence type="ECO:0000256" key="5">
    <source>
        <dbReference type="ARBA" id="ARBA00022900"/>
    </source>
</evidence>
<comment type="subcellular location">
    <subcellularLocation>
        <location evidence="1">Secreted</location>
    </subcellularLocation>
</comment>
<protein>
    <recommendedName>
        <fullName evidence="10">BPTI/Kunitz inhibitor domain-containing protein</fullName>
    </recommendedName>
</protein>
<dbReference type="InterPro" id="IPR036880">
    <property type="entry name" value="Kunitz_BPTI_sf"/>
</dbReference>
<name>A0AAD7ZT11_DIPPU</name>
<keyword evidence="3" id="KW-0800">Toxin</keyword>
<dbReference type="PRINTS" id="PR00759">
    <property type="entry name" value="BASICPTASE"/>
</dbReference>
<dbReference type="GO" id="GO:0090729">
    <property type="term" value="F:toxin activity"/>
    <property type="evidence" value="ECO:0007669"/>
    <property type="project" value="UniProtKB-KW"/>
</dbReference>
<dbReference type="GO" id="GO:0004867">
    <property type="term" value="F:serine-type endopeptidase inhibitor activity"/>
    <property type="evidence" value="ECO:0007669"/>
    <property type="project" value="UniProtKB-KW"/>
</dbReference>
<evidence type="ECO:0000256" key="7">
    <source>
        <dbReference type="ARBA" id="ARBA00023240"/>
    </source>
</evidence>
<proteinExistence type="predicted"/>
<dbReference type="PANTHER" id="PTHR10083">
    <property type="entry name" value="KUNITZ-TYPE PROTEASE INHIBITOR-RELATED"/>
    <property type="match status" value="1"/>
</dbReference>
<keyword evidence="2" id="KW-0964">Secreted</keyword>
<dbReference type="Pfam" id="PF00014">
    <property type="entry name" value="Kunitz_BPTI"/>
    <property type="match status" value="1"/>
</dbReference>
<evidence type="ECO:0000259" key="10">
    <source>
        <dbReference type="PROSITE" id="PS50279"/>
    </source>
</evidence>
<evidence type="ECO:0000313" key="11">
    <source>
        <dbReference type="EMBL" id="KAJ9586370.1"/>
    </source>
</evidence>
<comment type="caution">
    <text evidence="11">The sequence shown here is derived from an EMBL/GenBank/DDBJ whole genome shotgun (WGS) entry which is preliminary data.</text>
</comment>
<dbReference type="PANTHER" id="PTHR10083:SF376">
    <property type="entry name" value="SERINE PEPTIDASE INHIBITOR, KUNITZ TYPE, 3"/>
    <property type="match status" value="1"/>
</dbReference>
<dbReference type="InterPro" id="IPR002223">
    <property type="entry name" value="Kunitz_BPTI"/>
</dbReference>
<keyword evidence="4" id="KW-0646">Protease inhibitor</keyword>
<dbReference type="CDD" id="cd00109">
    <property type="entry name" value="Kunitz-type"/>
    <property type="match status" value="1"/>
</dbReference>
<sequence length="126" mass="13850">MARLSLALAVSLLVISVSSTTNAAAIQADDSAWYYNATIHRCYYDDVAPSDGSEDYDSEEDCYTHSETPEELCNEEQIVGLCDAYIPSYYYNAETHKCEQFIYGGCGGNGDRFMTEEACLAFCGGI</sequence>
<dbReference type="Proteomes" id="UP001233999">
    <property type="component" value="Unassembled WGS sequence"/>
</dbReference>
<dbReference type="InterPro" id="IPR050098">
    <property type="entry name" value="TFPI/VKTCI-like"/>
</dbReference>
<evidence type="ECO:0000256" key="9">
    <source>
        <dbReference type="SAM" id="SignalP"/>
    </source>
</evidence>
<dbReference type="EMBL" id="JASPKZ010007169">
    <property type="protein sequence ID" value="KAJ9586370.1"/>
    <property type="molecule type" value="Genomic_DNA"/>
</dbReference>
<reference evidence="11" key="1">
    <citation type="journal article" date="2023" name="IScience">
        <title>Live-bearing cockroach genome reveals convergent evolutionary mechanisms linked to viviparity in insects and beyond.</title>
        <authorList>
            <person name="Fouks B."/>
            <person name="Harrison M.C."/>
            <person name="Mikhailova A.A."/>
            <person name="Marchal E."/>
            <person name="English S."/>
            <person name="Carruthers M."/>
            <person name="Jennings E.C."/>
            <person name="Chiamaka E.L."/>
            <person name="Frigard R.A."/>
            <person name="Pippel M."/>
            <person name="Attardo G.M."/>
            <person name="Benoit J.B."/>
            <person name="Bornberg-Bauer E."/>
            <person name="Tobe S.S."/>
        </authorList>
    </citation>
    <scope>NUCLEOTIDE SEQUENCE</scope>
    <source>
        <strain evidence="11">Stay&amp;Tobe</strain>
    </source>
</reference>
<keyword evidence="6" id="KW-1015">Disulfide bond</keyword>
<evidence type="ECO:0000256" key="2">
    <source>
        <dbReference type="ARBA" id="ARBA00022525"/>
    </source>
</evidence>